<evidence type="ECO:0000313" key="1">
    <source>
        <dbReference type="EMBL" id="MPC53803.1"/>
    </source>
</evidence>
<organism evidence="1 2">
    <name type="scientific">Portunus trituberculatus</name>
    <name type="common">Swimming crab</name>
    <name type="synonym">Neptunus trituberculatus</name>
    <dbReference type="NCBI Taxonomy" id="210409"/>
    <lineage>
        <taxon>Eukaryota</taxon>
        <taxon>Metazoa</taxon>
        <taxon>Ecdysozoa</taxon>
        <taxon>Arthropoda</taxon>
        <taxon>Crustacea</taxon>
        <taxon>Multicrustacea</taxon>
        <taxon>Malacostraca</taxon>
        <taxon>Eumalacostraca</taxon>
        <taxon>Eucarida</taxon>
        <taxon>Decapoda</taxon>
        <taxon>Pleocyemata</taxon>
        <taxon>Brachyura</taxon>
        <taxon>Eubrachyura</taxon>
        <taxon>Portunoidea</taxon>
        <taxon>Portunidae</taxon>
        <taxon>Portuninae</taxon>
        <taxon>Portunus</taxon>
    </lineage>
</organism>
<dbReference type="AlphaFoldDB" id="A0A5B7G991"/>
<sequence>MKSDKRSDGPLREAAVRCGAGIDEERRWLLCPPLHSCVDLPFIPLVFRNLVSGTSGSMLAGCDGTAQSRGRDYSYCVHRGMNRQHMALLLRRLESISQSTRLFLKSN</sequence>
<gene>
    <name evidence="1" type="ORF">E2C01_047703</name>
</gene>
<dbReference type="Proteomes" id="UP000324222">
    <property type="component" value="Unassembled WGS sequence"/>
</dbReference>
<proteinExistence type="predicted"/>
<name>A0A5B7G991_PORTR</name>
<protein>
    <submittedName>
        <fullName evidence="1">Uncharacterized protein</fullName>
    </submittedName>
</protein>
<evidence type="ECO:0000313" key="2">
    <source>
        <dbReference type="Proteomes" id="UP000324222"/>
    </source>
</evidence>
<comment type="caution">
    <text evidence="1">The sequence shown here is derived from an EMBL/GenBank/DDBJ whole genome shotgun (WGS) entry which is preliminary data.</text>
</comment>
<accession>A0A5B7G991</accession>
<reference evidence="1 2" key="1">
    <citation type="submission" date="2019-05" db="EMBL/GenBank/DDBJ databases">
        <title>Another draft genome of Portunus trituberculatus and its Hox gene families provides insights of decapod evolution.</title>
        <authorList>
            <person name="Jeong J.-H."/>
            <person name="Song I."/>
            <person name="Kim S."/>
            <person name="Choi T."/>
            <person name="Kim D."/>
            <person name="Ryu S."/>
            <person name="Kim W."/>
        </authorList>
    </citation>
    <scope>NUCLEOTIDE SEQUENCE [LARGE SCALE GENOMIC DNA]</scope>
    <source>
        <tissue evidence="1">Muscle</tissue>
    </source>
</reference>
<keyword evidence="2" id="KW-1185">Reference proteome</keyword>
<dbReference type="EMBL" id="VSRR010011888">
    <property type="protein sequence ID" value="MPC53803.1"/>
    <property type="molecule type" value="Genomic_DNA"/>
</dbReference>